<comment type="subcellular location">
    <subcellularLocation>
        <location evidence="1">Cell inner membrane</location>
        <topology evidence="1">Multi-pass membrane protein</topology>
    </subcellularLocation>
</comment>
<dbReference type="GO" id="GO:0004888">
    <property type="term" value="F:transmembrane signaling receptor activity"/>
    <property type="evidence" value="ECO:0007669"/>
    <property type="project" value="InterPro"/>
</dbReference>
<feature type="coiled-coil region" evidence="12">
    <location>
        <begin position="320"/>
        <end position="347"/>
    </location>
</feature>
<evidence type="ECO:0000256" key="6">
    <source>
        <dbReference type="ARBA" id="ARBA00022692"/>
    </source>
</evidence>
<reference evidence="17 18" key="1">
    <citation type="submission" date="2019-02" db="EMBL/GenBank/DDBJ databases">
        <title>Shewanella sp. D4-2 isolated from Dokdo Island.</title>
        <authorList>
            <person name="Baek K."/>
        </authorList>
    </citation>
    <scope>NUCLEOTIDE SEQUENCE [LARGE SCALE GENOMIC DNA]</scope>
    <source>
        <strain evidence="17 18">D4-2</strain>
    </source>
</reference>
<evidence type="ECO:0000256" key="13">
    <source>
        <dbReference type="SAM" id="Phobius"/>
    </source>
</evidence>
<dbReference type="Pfam" id="PF00015">
    <property type="entry name" value="MCPsignal"/>
    <property type="match status" value="1"/>
</dbReference>
<evidence type="ECO:0000313" key="18">
    <source>
        <dbReference type="Proteomes" id="UP000291106"/>
    </source>
</evidence>
<evidence type="ECO:0000256" key="2">
    <source>
        <dbReference type="ARBA" id="ARBA00022475"/>
    </source>
</evidence>
<name>A0A411PKH8_9GAMM</name>
<evidence type="ECO:0000256" key="12">
    <source>
        <dbReference type="SAM" id="Coils"/>
    </source>
</evidence>
<keyword evidence="2" id="KW-1003">Cell membrane</keyword>
<keyword evidence="5" id="KW-0997">Cell inner membrane</keyword>
<keyword evidence="4" id="KW-0145">Chemotaxis</keyword>
<dbReference type="NCBIfam" id="TIGR00229">
    <property type="entry name" value="sensory_box"/>
    <property type="match status" value="1"/>
</dbReference>
<dbReference type="InterPro" id="IPR013655">
    <property type="entry name" value="PAS_fold_3"/>
</dbReference>
<evidence type="ECO:0000256" key="11">
    <source>
        <dbReference type="PROSITE-ProRule" id="PRU00284"/>
    </source>
</evidence>
<evidence type="ECO:0000256" key="10">
    <source>
        <dbReference type="ARBA" id="ARBA00029447"/>
    </source>
</evidence>
<dbReference type="SUPFAM" id="SSF55785">
    <property type="entry name" value="PYP-like sensor domain (PAS domain)"/>
    <property type="match status" value="1"/>
</dbReference>
<feature type="domain" description="T-SNARE coiled-coil homology" evidence="16">
    <location>
        <begin position="436"/>
        <end position="498"/>
    </location>
</feature>
<comment type="similarity">
    <text evidence="10">Belongs to the methyl-accepting chemotaxis (MCP) protein family.</text>
</comment>
<evidence type="ECO:0000256" key="5">
    <source>
        <dbReference type="ARBA" id="ARBA00022519"/>
    </source>
</evidence>
<dbReference type="Gene3D" id="1.10.287.950">
    <property type="entry name" value="Methyl-accepting chemotaxis protein"/>
    <property type="match status" value="1"/>
</dbReference>
<feature type="domain" description="Methyl-accepting transducer" evidence="14">
    <location>
        <begin position="249"/>
        <end position="485"/>
    </location>
</feature>
<dbReference type="PROSITE" id="PS50112">
    <property type="entry name" value="PAS"/>
    <property type="match status" value="1"/>
</dbReference>
<evidence type="ECO:0000256" key="4">
    <source>
        <dbReference type="ARBA" id="ARBA00022500"/>
    </source>
</evidence>
<keyword evidence="7 13" id="KW-1133">Transmembrane helix</keyword>
<dbReference type="AlphaFoldDB" id="A0A411PKH8"/>
<dbReference type="Proteomes" id="UP000291106">
    <property type="component" value="Chromosome"/>
</dbReference>
<evidence type="ECO:0000256" key="9">
    <source>
        <dbReference type="ARBA" id="ARBA00023224"/>
    </source>
</evidence>
<dbReference type="PANTHER" id="PTHR32089">
    <property type="entry name" value="METHYL-ACCEPTING CHEMOTAXIS PROTEIN MCPB"/>
    <property type="match status" value="1"/>
</dbReference>
<evidence type="ECO:0000256" key="8">
    <source>
        <dbReference type="ARBA" id="ARBA00023136"/>
    </source>
</evidence>
<keyword evidence="18" id="KW-1185">Reference proteome</keyword>
<evidence type="ECO:0000256" key="1">
    <source>
        <dbReference type="ARBA" id="ARBA00004429"/>
    </source>
</evidence>
<dbReference type="GO" id="GO:0007165">
    <property type="term" value="P:signal transduction"/>
    <property type="evidence" value="ECO:0007669"/>
    <property type="project" value="UniProtKB-KW"/>
</dbReference>
<dbReference type="CDD" id="cd11386">
    <property type="entry name" value="MCP_signal"/>
    <property type="match status" value="1"/>
</dbReference>
<dbReference type="InterPro" id="IPR000727">
    <property type="entry name" value="T_SNARE_dom"/>
</dbReference>
<dbReference type="PROSITE" id="PS50111">
    <property type="entry name" value="CHEMOTAXIS_TRANSDUC_2"/>
    <property type="match status" value="1"/>
</dbReference>
<accession>A0A411PKH8</accession>
<dbReference type="PANTHER" id="PTHR32089:SF74">
    <property type="entry name" value="METHYL-ACCEPTING CHEMOTAXIS PROTEIN AER"/>
    <property type="match status" value="1"/>
</dbReference>
<organism evidence="17 18">
    <name type="scientific">Shewanella maritima</name>
    <dbReference type="NCBI Taxonomy" id="2520507"/>
    <lineage>
        <taxon>Bacteria</taxon>
        <taxon>Pseudomonadati</taxon>
        <taxon>Pseudomonadota</taxon>
        <taxon>Gammaproteobacteria</taxon>
        <taxon>Alteromonadales</taxon>
        <taxon>Shewanellaceae</taxon>
        <taxon>Shewanella</taxon>
    </lineage>
</organism>
<feature type="domain" description="PAS" evidence="15">
    <location>
        <begin position="25"/>
        <end position="60"/>
    </location>
</feature>
<dbReference type="RefSeq" id="WP_130601719.1">
    <property type="nucleotide sequence ID" value="NZ_CP036200.1"/>
</dbReference>
<keyword evidence="3" id="KW-0488">Methylation</keyword>
<dbReference type="OrthoDB" id="5675566at2"/>
<evidence type="ECO:0000256" key="7">
    <source>
        <dbReference type="ARBA" id="ARBA00022989"/>
    </source>
</evidence>
<protein>
    <submittedName>
        <fullName evidence="17">PAS domain S-box protein</fullName>
    </submittedName>
</protein>
<dbReference type="Pfam" id="PF08447">
    <property type="entry name" value="PAS_3"/>
    <property type="match status" value="1"/>
</dbReference>
<dbReference type="GO" id="GO:0006935">
    <property type="term" value="P:chemotaxis"/>
    <property type="evidence" value="ECO:0007669"/>
    <property type="project" value="UniProtKB-KW"/>
</dbReference>
<keyword evidence="8 13" id="KW-0472">Membrane</keyword>
<dbReference type="SMART" id="SM00283">
    <property type="entry name" value="MA"/>
    <property type="match status" value="1"/>
</dbReference>
<evidence type="ECO:0000313" key="17">
    <source>
        <dbReference type="EMBL" id="QBF84023.1"/>
    </source>
</evidence>
<gene>
    <name evidence="17" type="ORF">EXU30_16090</name>
</gene>
<evidence type="ECO:0000259" key="16">
    <source>
        <dbReference type="PROSITE" id="PS50192"/>
    </source>
</evidence>
<dbReference type="PROSITE" id="PS50192">
    <property type="entry name" value="T_SNARE"/>
    <property type="match status" value="1"/>
</dbReference>
<feature type="transmembrane region" description="Helical" evidence="13">
    <location>
        <begin position="150"/>
        <end position="168"/>
    </location>
</feature>
<dbReference type="EMBL" id="CP036200">
    <property type="protein sequence ID" value="QBF84023.1"/>
    <property type="molecule type" value="Genomic_DNA"/>
</dbReference>
<keyword evidence="12" id="KW-0175">Coiled coil</keyword>
<dbReference type="InterPro" id="IPR000014">
    <property type="entry name" value="PAS"/>
</dbReference>
<keyword evidence="6 13" id="KW-0812">Transmembrane</keyword>
<dbReference type="Gene3D" id="3.30.450.20">
    <property type="entry name" value="PAS domain"/>
    <property type="match status" value="1"/>
</dbReference>
<dbReference type="InterPro" id="IPR004090">
    <property type="entry name" value="Chemotax_Me-accpt_rcpt"/>
</dbReference>
<dbReference type="PRINTS" id="PR00260">
    <property type="entry name" value="CHEMTRNSDUCR"/>
</dbReference>
<sequence length="526" mass="57446">MRNNLPITQKLYPIPSHMRLISGTNRKGHITYCNDDFVEVSGFTREELIGQPHNIVRHPDMPPAIFRDMWSYISKGKVWMGLVKNRRKDGDHYWVSAFVTPVFENEKVVGYESVRVSALPEEVNRAEQAYKRIRNGLKPRSEVAVRSNQLIRLLPVWLPTLVVASMMVPFWGVSAGALCALAAVASSSWMGYKQYQDWMDVIRLSPNSFSNQTVAETYFSDFGVKARAKLALGSEVARSRTAMTRIEDSATSLDGIVEQTHQEAESTADAIDIQSASTQHIAAAITQMSKAIQDVSSNVENSALSAQTALENVNAGGVQASQAKESIDELNRSVAEIAQTVRDLAESTNEIGQAASLISNIADQTNLLALNAAIEAARAGEQGRGFSVVADEVRALASKTRESTDRIHSIVSVLTLRASNAVEVSERGELAATQGVDIVDKTRQSLDSICSSVEQITRLTMEMSAAVEEQSCVADNINQQIIEIADSAKVTKDSSVKSLQNSNQLNDSVLTVRSIIRRFAVGTLGE</sequence>
<evidence type="ECO:0000256" key="3">
    <source>
        <dbReference type="ARBA" id="ARBA00022481"/>
    </source>
</evidence>
<evidence type="ECO:0000259" key="14">
    <source>
        <dbReference type="PROSITE" id="PS50111"/>
    </source>
</evidence>
<keyword evidence="9 11" id="KW-0807">Transducer</keyword>
<dbReference type="SUPFAM" id="SSF58104">
    <property type="entry name" value="Methyl-accepting chemotaxis protein (MCP) signaling domain"/>
    <property type="match status" value="1"/>
</dbReference>
<dbReference type="InterPro" id="IPR035965">
    <property type="entry name" value="PAS-like_dom_sf"/>
</dbReference>
<evidence type="ECO:0000259" key="15">
    <source>
        <dbReference type="PROSITE" id="PS50112"/>
    </source>
</evidence>
<dbReference type="FunFam" id="3.30.450.20:FF:000046">
    <property type="entry name" value="Aerotaxis sensor receptor"/>
    <property type="match status" value="1"/>
</dbReference>
<proteinExistence type="inferred from homology"/>
<dbReference type="GO" id="GO:0005886">
    <property type="term" value="C:plasma membrane"/>
    <property type="evidence" value="ECO:0007669"/>
    <property type="project" value="UniProtKB-SubCell"/>
</dbReference>
<dbReference type="InterPro" id="IPR004089">
    <property type="entry name" value="MCPsignal_dom"/>
</dbReference>
<dbReference type="KEGG" id="smai:EXU30_16090"/>
<dbReference type="CDD" id="cd00130">
    <property type="entry name" value="PAS"/>
    <property type="match status" value="1"/>
</dbReference>